<evidence type="ECO:0000313" key="4">
    <source>
        <dbReference type="Proteomes" id="UP000029095"/>
    </source>
</evidence>
<dbReference type="Gene3D" id="1.10.260.40">
    <property type="entry name" value="lambda repressor-like DNA-binding domains"/>
    <property type="match status" value="1"/>
</dbReference>
<evidence type="ECO:0000256" key="1">
    <source>
        <dbReference type="SAM" id="MobiDB-lite"/>
    </source>
</evidence>
<dbReference type="PROSITE" id="PS50943">
    <property type="entry name" value="HTH_CROC1"/>
    <property type="match status" value="1"/>
</dbReference>
<dbReference type="Pfam" id="PF13560">
    <property type="entry name" value="HTH_31"/>
    <property type="match status" value="1"/>
</dbReference>
<dbReference type="EMBL" id="JNFQ01000001">
    <property type="protein sequence ID" value="KFG75669.1"/>
    <property type="molecule type" value="Genomic_DNA"/>
</dbReference>
<accession>A0A086N3F1</accession>
<dbReference type="Proteomes" id="UP000029095">
    <property type="component" value="Unassembled WGS sequence"/>
</dbReference>
<feature type="region of interest" description="Disordered" evidence="1">
    <location>
        <begin position="1"/>
        <end position="28"/>
    </location>
</feature>
<evidence type="ECO:0000259" key="2">
    <source>
        <dbReference type="PROSITE" id="PS50943"/>
    </source>
</evidence>
<dbReference type="CDD" id="cd00093">
    <property type="entry name" value="HTH_XRE"/>
    <property type="match status" value="1"/>
</dbReference>
<dbReference type="STRING" id="1915400.FM21_05990"/>
<dbReference type="GO" id="GO:0003677">
    <property type="term" value="F:DNA binding"/>
    <property type="evidence" value="ECO:0007669"/>
    <property type="project" value="InterPro"/>
</dbReference>
<sequence>MRMRVPSRVSVGSARTRGGAGEPQENSLGEFLRARRSRLAPSDVGLGTGGRRRRVYGLRRQEVAVLAHVSADYYSRLEQGRERHPSPPIAESLAQALRLPPDARSHLFRLAGLNPNLRPDTARGQVHPELLHILDASHQAAAYVLSPSFDILAANAHARLLLSPFAGTDEAGTDQNLLRILFTHPEARTYFTEWPVAAAGSLHTLRLNAVRLPQDTDIADLVTGLSAGSADFARRWENGAAIGLDHAYRRVVHPAAGHIELSYRVHGVAAVPGQHLLVGSPAPGSRSAEAFTYLAAMGGQQP</sequence>
<dbReference type="InterPro" id="IPR041413">
    <property type="entry name" value="MLTR_LBD"/>
</dbReference>
<evidence type="ECO:0000313" key="3">
    <source>
        <dbReference type="EMBL" id="KFG75669.1"/>
    </source>
</evidence>
<name>A0A086N3F1_9ACTN</name>
<gene>
    <name evidence="3" type="ORF">FM21_05990</name>
</gene>
<dbReference type="HOGENOM" id="CLU_057862_1_0_11"/>
<dbReference type="SUPFAM" id="SSF47413">
    <property type="entry name" value="lambda repressor-like DNA-binding domains"/>
    <property type="match status" value="1"/>
</dbReference>
<dbReference type="Pfam" id="PF17765">
    <property type="entry name" value="MLTR_LBD"/>
    <property type="match status" value="1"/>
</dbReference>
<dbReference type="Gene3D" id="3.30.450.180">
    <property type="match status" value="1"/>
</dbReference>
<dbReference type="SMART" id="SM00530">
    <property type="entry name" value="HTH_XRE"/>
    <property type="match status" value="1"/>
</dbReference>
<feature type="domain" description="HTH cro/C1-type" evidence="2">
    <location>
        <begin position="57"/>
        <end position="104"/>
    </location>
</feature>
<dbReference type="PANTHER" id="PTHR35010">
    <property type="entry name" value="BLL4672 PROTEIN-RELATED"/>
    <property type="match status" value="1"/>
</dbReference>
<protein>
    <submittedName>
        <fullName evidence="3">Transcriptional regulator</fullName>
    </submittedName>
</protein>
<organism evidence="3 4">
    <name type="scientific">Streptomyces mutabilis</name>
    <dbReference type="NCBI Taxonomy" id="67332"/>
    <lineage>
        <taxon>Bacteria</taxon>
        <taxon>Bacillati</taxon>
        <taxon>Actinomycetota</taxon>
        <taxon>Actinomycetes</taxon>
        <taxon>Kitasatosporales</taxon>
        <taxon>Streptomycetaceae</taxon>
        <taxon>Streptomyces</taxon>
    </lineage>
</organism>
<dbReference type="PANTHER" id="PTHR35010:SF2">
    <property type="entry name" value="BLL4672 PROTEIN"/>
    <property type="match status" value="1"/>
</dbReference>
<dbReference type="InterPro" id="IPR001387">
    <property type="entry name" value="Cro/C1-type_HTH"/>
</dbReference>
<reference evidence="3 4" key="1">
    <citation type="submission" date="2014-05" db="EMBL/GenBank/DDBJ databases">
        <title>Complete genome sequence of the Streptomyces mutabilis TRM45540.</title>
        <authorList>
            <person name="Luo X."/>
            <person name="Zhang L."/>
        </authorList>
    </citation>
    <scope>NUCLEOTIDE SEQUENCE [LARGE SCALE GENOMIC DNA]</scope>
    <source>
        <strain evidence="3 4">TRM45540</strain>
    </source>
</reference>
<dbReference type="InterPro" id="IPR010982">
    <property type="entry name" value="Lambda_DNA-bd_dom_sf"/>
</dbReference>
<comment type="caution">
    <text evidence="3">The sequence shown here is derived from an EMBL/GenBank/DDBJ whole genome shotgun (WGS) entry which is preliminary data.</text>
</comment>
<dbReference type="AlphaFoldDB" id="A0A086N3F1"/>
<proteinExistence type="predicted"/>
<keyword evidence="4" id="KW-1185">Reference proteome</keyword>